<dbReference type="EMBL" id="CP017839">
    <property type="protein sequence ID" value="APA95743.1"/>
    <property type="molecule type" value="Genomic_DNA"/>
</dbReference>
<evidence type="ECO:0000313" key="3">
    <source>
        <dbReference type="EMBL" id="GAP30095.1"/>
    </source>
</evidence>
<evidence type="ECO:0000313" key="4">
    <source>
        <dbReference type="Proteomes" id="UP000037179"/>
    </source>
</evidence>
<keyword evidence="4" id="KW-1185">Reference proteome</keyword>
<proteinExistence type="predicted"/>
<sequence length="169" mass="18200">MVAEARERQEPSTVAVTGNTAGEQDHPELDVLPDWPLDTIAVLVTTDPAPHAIPVSWPVRAGDRRILLSLKSDRGSLARLRERPPVALLILGGGNVALCARGTAEVVADPLPGADDYVAVELKVEVIDDHRQSAFAVATGIQRTVLDDSELRYLEQRVAVLKAMAADRN</sequence>
<protein>
    <recommendedName>
        <fullName evidence="6">Pyridoxamine 5'-phosphate oxidase putative domain-containing protein</fullName>
    </recommendedName>
</protein>
<dbReference type="RefSeq" id="WP_228102654.1">
    <property type="nucleotide sequence ID" value="NZ_AP017900.1"/>
</dbReference>
<dbReference type="GeneID" id="93370540"/>
<reference evidence="4" key="1">
    <citation type="submission" date="2015-07" db="EMBL/GenBank/DDBJ databases">
        <title>Nocardia seriolae U-1 whole genome shotgun sequence.</title>
        <authorList>
            <person name="Imajoh M."/>
            <person name="Fukumoto Y."/>
            <person name="Sukeda M."/>
            <person name="Yamane J."/>
            <person name="Yamasaki K."/>
            <person name="Shimizu M."/>
            <person name="Ohnishi K."/>
            <person name="Oshima S."/>
        </authorList>
    </citation>
    <scope>NUCLEOTIDE SEQUENCE [LARGE SCALE GENOMIC DNA]</scope>
    <source>
        <strain evidence="4">U-1</strain>
    </source>
</reference>
<gene>
    <name evidence="2" type="ORF">NS506_01674</name>
    <name evidence="3" type="ORF">NSK11_contig00072-0018</name>
</gene>
<dbReference type="Proteomes" id="UP000180166">
    <property type="component" value="Chromosome"/>
</dbReference>
<evidence type="ECO:0000313" key="2">
    <source>
        <dbReference type="EMBL" id="APA95743.1"/>
    </source>
</evidence>
<accession>A0ABC9YXZ9</accession>
<dbReference type="Gene3D" id="2.30.110.10">
    <property type="entry name" value="Electron Transport, Fmn-binding Protein, Chain A"/>
    <property type="match status" value="1"/>
</dbReference>
<evidence type="ECO:0008006" key="6">
    <source>
        <dbReference type="Google" id="ProtNLM"/>
    </source>
</evidence>
<feature type="compositionally biased region" description="Polar residues" evidence="1">
    <location>
        <begin position="11"/>
        <end position="22"/>
    </location>
</feature>
<dbReference type="KEGG" id="nsr:NS506_01674"/>
<feature type="compositionally biased region" description="Basic and acidic residues" evidence="1">
    <location>
        <begin position="1"/>
        <end position="10"/>
    </location>
</feature>
<organism evidence="3 4">
    <name type="scientific">Nocardia seriolae</name>
    <dbReference type="NCBI Taxonomy" id="37332"/>
    <lineage>
        <taxon>Bacteria</taxon>
        <taxon>Bacillati</taxon>
        <taxon>Actinomycetota</taxon>
        <taxon>Actinomycetes</taxon>
        <taxon>Mycobacteriales</taxon>
        <taxon>Nocardiaceae</taxon>
        <taxon>Nocardia</taxon>
    </lineage>
</organism>
<dbReference type="Proteomes" id="UP000037179">
    <property type="component" value="Unassembled WGS sequence"/>
</dbReference>
<dbReference type="AlphaFoldDB" id="A0ABC9YXZ9"/>
<name>A0ABC9YXZ9_9NOCA</name>
<feature type="region of interest" description="Disordered" evidence="1">
    <location>
        <begin position="1"/>
        <end position="29"/>
    </location>
</feature>
<dbReference type="InterPro" id="IPR012349">
    <property type="entry name" value="Split_barrel_FMN-bd"/>
</dbReference>
<reference evidence="3 4" key="2">
    <citation type="journal article" date="2016" name="Genome Announc.">
        <title>Draft Genome Sequence of Erythromycin- and Oxytetracycline-Sensitive Nocardia seriolae Strain U-1 (NBRC 110359).</title>
        <authorList>
            <person name="Imajoh M."/>
            <person name="Sukeda M."/>
            <person name="Shimizu M."/>
            <person name="Yamane J."/>
            <person name="Ohnishi K."/>
            <person name="Oshima S."/>
        </authorList>
    </citation>
    <scope>NUCLEOTIDE SEQUENCE [LARGE SCALE GENOMIC DNA]</scope>
    <source>
        <strain evidence="3 4">U-1</strain>
    </source>
</reference>
<evidence type="ECO:0000313" key="5">
    <source>
        <dbReference type="Proteomes" id="UP000180166"/>
    </source>
</evidence>
<dbReference type="EMBL" id="BBYQ01000072">
    <property type="protein sequence ID" value="GAP30095.1"/>
    <property type="molecule type" value="Genomic_DNA"/>
</dbReference>
<dbReference type="SUPFAM" id="SSF50475">
    <property type="entry name" value="FMN-binding split barrel"/>
    <property type="match status" value="1"/>
</dbReference>
<evidence type="ECO:0000256" key="1">
    <source>
        <dbReference type="SAM" id="MobiDB-lite"/>
    </source>
</evidence>
<reference evidence="2 5" key="3">
    <citation type="submission" date="2016-10" db="EMBL/GenBank/DDBJ databases">
        <title>Genome sequence of Nocardia seriolae strain EM150506, isolated from Anguila japonica.</title>
        <authorList>
            <person name="Han H.-J."/>
        </authorList>
    </citation>
    <scope>NUCLEOTIDE SEQUENCE [LARGE SCALE GENOMIC DNA]</scope>
    <source>
        <strain evidence="2 5">EM150506</strain>
    </source>
</reference>